<proteinExistence type="predicted"/>
<dbReference type="PANTHER" id="PTHR46115">
    <property type="entry name" value="THIOREDOXIN-LIKE PROTEIN 1"/>
    <property type="match status" value="1"/>
</dbReference>
<accession>A0A9P5TTW2</accession>
<dbReference type="Pfam" id="PF00085">
    <property type="entry name" value="Thioredoxin"/>
    <property type="match status" value="1"/>
</dbReference>
<reference evidence="4" key="1">
    <citation type="submission" date="2020-11" db="EMBL/GenBank/DDBJ databases">
        <authorList>
            <consortium name="DOE Joint Genome Institute"/>
            <person name="Ahrendt S."/>
            <person name="Riley R."/>
            <person name="Andreopoulos W."/>
            <person name="LaButti K."/>
            <person name="Pangilinan J."/>
            <person name="Ruiz-duenas F.J."/>
            <person name="Barrasa J.M."/>
            <person name="Sanchez-Garcia M."/>
            <person name="Camarero S."/>
            <person name="Miyauchi S."/>
            <person name="Serrano A."/>
            <person name="Linde D."/>
            <person name="Babiker R."/>
            <person name="Drula E."/>
            <person name="Ayuso-Fernandez I."/>
            <person name="Pacheco R."/>
            <person name="Padilla G."/>
            <person name="Ferreira P."/>
            <person name="Barriuso J."/>
            <person name="Kellner H."/>
            <person name="Castanera R."/>
            <person name="Alfaro M."/>
            <person name="Ramirez L."/>
            <person name="Pisabarro A.G."/>
            <person name="Kuo A."/>
            <person name="Tritt A."/>
            <person name="Lipzen A."/>
            <person name="He G."/>
            <person name="Yan M."/>
            <person name="Ng V."/>
            <person name="Cullen D."/>
            <person name="Martin F."/>
            <person name="Rosso M.-N."/>
            <person name="Henrissat B."/>
            <person name="Hibbett D."/>
            <person name="Martinez A.T."/>
            <person name="Grigoriev I.V."/>
        </authorList>
    </citation>
    <scope>NUCLEOTIDE SEQUENCE</scope>
    <source>
        <strain evidence="4">AH 44721</strain>
    </source>
</reference>
<keyword evidence="5" id="KW-1185">Reference proteome</keyword>
<evidence type="ECO:0000256" key="1">
    <source>
        <dbReference type="ARBA" id="ARBA00023157"/>
    </source>
</evidence>
<feature type="domain" description="Thioredoxin" evidence="3">
    <location>
        <begin position="38"/>
        <end position="96"/>
    </location>
</feature>
<gene>
    <name evidence="4" type="ORF">CPB84DRAFT_1957521</name>
</gene>
<dbReference type="InterPro" id="IPR036249">
    <property type="entry name" value="Thioredoxin-like_sf"/>
</dbReference>
<organism evidence="4 5">
    <name type="scientific">Gymnopilus junonius</name>
    <name type="common">Spectacular rustgill mushroom</name>
    <name type="synonym">Gymnopilus spectabilis subsp. junonius</name>
    <dbReference type="NCBI Taxonomy" id="109634"/>
    <lineage>
        <taxon>Eukaryota</taxon>
        <taxon>Fungi</taxon>
        <taxon>Dikarya</taxon>
        <taxon>Basidiomycota</taxon>
        <taxon>Agaricomycotina</taxon>
        <taxon>Agaricomycetes</taxon>
        <taxon>Agaricomycetidae</taxon>
        <taxon>Agaricales</taxon>
        <taxon>Agaricineae</taxon>
        <taxon>Hymenogastraceae</taxon>
        <taxon>Gymnopilus</taxon>
    </lineage>
</organism>
<keyword evidence="1" id="KW-1015">Disulfide bond</keyword>
<feature type="region of interest" description="Disordered" evidence="2">
    <location>
        <begin position="96"/>
        <end position="126"/>
    </location>
</feature>
<protein>
    <recommendedName>
        <fullName evidence="3">Thioredoxin domain-containing protein</fullName>
    </recommendedName>
</protein>
<dbReference type="AlphaFoldDB" id="A0A9P5TTW2"/>
<sequence>MSITHLTSLSHLNGILSKSKDKLSVWALSCNCAYLRVAVQTVSNVNFLKCDVDAVPDVARSYAVTAMPTFVFLKGSAKVDQVRGADRSALANTVKKHATISGGSPSSFTGKGHTLGGGPAPPDVAGEIKQSMDKVAGGFNQLDLR</sequence>
<dbReference type="InterPro" id="IPR013766">
    <property type="entry name" value="Thioredoxin_domain"/>
</dbReference>
<dbReference type="SUPFAM" id="SSF52833">
    <property type="entry name" value="Thioredoxin-like"/>
    <property type="match status" value="1"/>
</dbReference>
<evidence type="ECO:0000256" key="2">
    <source>
        <dbReference type="SAM" id="MobiDB-lite"/>
    </source>
</evidence>
<dbReference type="EMBL" id="JADNYJ010000002">
    <property type="protein sequence ID" value="KAF8913151.1"/>
    <property type="molecule type" value="Genomic_DNA"/>
</dbReference>
<evidence type="ECO:0000313" key="4">
    <source>
        <dbReference type="EMBL" id="KAF8913151.1"/>
    </source>
</evidence>
<comment type="caution">
    <text evidence="4">The sequence shown here is derived from an EMBL/GenBank/DDBJ whole genome shotgun (WGS) entry which is preliminary data.</text>
</comment>
<dbReference type="Gene3D" id="3.40.30.10">
    <property type="entry name" value="Glutaredoxin"/>
    <property type="match status" value="1"/>
</dbReference>
<evidence type="ECO:0000259" key="3">
    <source>
        <dbReference type="Pfam" id="PF00085"/>
    </source>
</evidence>
<evidence type="ECO:0000313" key="5">
    <source>
        <dbReference type="Proteomes" id="UP000724874"/>
    </source>
</evidence>
<name>A0A9P5TTW2_GYMJU</name>
<dbReference type="Proteomes" id="UP000724874">
    <property type="component" value="Unassembled WGS sequence"/>
</dbReference>
<dbReference type="OrthoDB" id="10263751at2759"/>